<evidence type="ECO:0000256" key="6">
    <source>
        <dbReference type="ARBA" id="ARBA00047918"/>
    </source>
</evidence>
<feature type="active site" description="Proton donor" evidence="7">
    <location>
        <position position="434"/>
    </location>
</feature>
<evidence type="ECO:0000256" key="8">
    <source>
        <dbReference type="SAM" id="MobiDB-lite"/>
    </source>
</evidence>
<proteinExistence type="inferred from homology"/>
<dbReference type="InterPro" id="IPR048356">
    <property type="entry name" value="MS_N"/>
</dbReference>
<feature type="active site" description="Proton acceptor" evidence="7">
    <location>
        <position position="160"/>
    </location>
</feature>
<name>A0A832I9L7_UNCEI</name>
<keyword evidence="4" id="KW-0816">Tricarboxylic acid cycle</keyword>
<dbReference type="GO" id="GO:0006097">
    <property type="term" value="P:glyoxylate cycle"/>
    <property type="evidence" value="ECO:0007669"/>
    <property type="project" value="UniProtKB-KW"/>
</dbReference>
<dbReference type="Pfam" id="PF20656">
    <property type="entry name" value="MS_N"/>
    <property type="match status" value="1"/>
</dbReference>
<evidence type="ECO:0000256" key="7">
    <source>
        <dbReference type="PIRSR" id="PIRSR601465-50"/>
    </source>
</evidence>
<protein>
    <recommendedName>
        <fullName evidence="2">malate synthase</fullName>
        <ecNumber evidence="2">2.3.3.9</ecNumber>
    </recommendedName>
</protein>
<feature type="region of interest" description="Disordered" evidence="8">
    <location>
        <begin position="377"/>
        <end position="402"/>
    </location>
</feature>
<dbReference type="InterPro" id="IPR006252">
    <property type="entry name" value="Malate_synthA"/>
</dbReference>
<evidence type="ECO:0000259" key="10">
    <source>
        <dbReference type="Pfam" id="PF20656"/>
    </source>
</evidence>
<comment type="catalytic activity">
    <reaction evidence="6">
        <text>glyoxylate + acetyl-CoA + H2O = (S)-malate + CoA + H(+)</text>
        <dbReference type="Rhea" id="RHEA:18181"/>
        <dbReference type="ChEBI" id="CHEBI:15377"/>
        <dbReference type="ChEBI" id="CHEBI:15378"/>
        <dbReference type="ChEBI" id="CHEBI:15589"/>
        <dbReference type="ChEBI" id="CHEBI:36655"/>
        <dbReference type="ChEBI" id="CHEBI:57287"/>
        <dbReference type="ChEBI" id="CHEBI:57288"/>
        <dbReference type="EC" id="2.3.3.9"/>
    </reaction>
</comment>
<dbReference type="Gene3D" id="1.20.1220.12">
    <property type="entry name" value="Malate synthase, domain III"/>
    <property type="match status" value="1"/>
</dbReference>
<dbReference type="PANTHER" id="PTHR42902:SF1">
    <property type="entry name" value="MALATE SYNTHASE 1-RELATED"/>
    <property type="match status" value="1"/>
</dbReference>
<evidence type="ECO:0000256" key="1">
    <source>
        <dbReference type="ARBA" id="ARBA00006394"/>
    </source>
</evidence>
<dbReference type="Pfam" id="PF01274">
    <property type="entry name" value="MS_TIM-barrel"/>
    <property type="match status" value="1"/>
</dbReference>
<evidence type="ECO:0000256" key="4">
    <source>
        <dbReference type="ARBA" id="ARBA00022532"/>
    </source>
</evidence>
<dbReference type="InterPro" id="IPR046363">
    <property type="entry name" value="MS_N_TIM-barrel_dom"/>
</dbReference>
<dbReference type="InterPro" id="IPR011076">
    <property type="entry name" value="Malate_synth_sf"/>
</dbReference>
<dbReference type="InterPro" id="IPR001465">
    <property type="entry name" value="Malate_synthase_TIM"/>
</dbReference>
<keyword evidence="5" id="KW-0808">Transferase</keyword>
<dbReference type="Pfam" id="PF20659">
    <property type="entry name" value="MS_C"/>
    <property type="match status" value="1"/>
</dbReference>
<evidence type="ECO:0000259" key="9">
    <source>
        <dbReference type="Pfam" id="PF01274"/>
    </source>
</evidence>
<dbReference type="GO" id="GO:0005737">
    <property type="term" value="C:cytoplasm"/>
    <property type="evidence" value="ECO:0007669"/>
    <property type="project" value="TreeGrafter"/>
</dbReference>
<dbReference type="AlphaFoldDB" id="A0A832I9L7"/>
<gene>
    <name evidence="12" type="ORF">ENR23_06425</name>
</gene>
<dbReference type="InterPro" id="IPR048355">
    <property type="entry name" value="MS_C"/>
</dbReference>
<dbReference type="InterPro" id="IPR044856">
    <property type="entry name" value="Malate_synth_C_sf"/>
</dbReference>
<feature type="domain" description="Malate synthase N-terminal" evidence="10">
    <location>
        <begin position="20"/>
        <end position="61"/>
    </location>
</feature>
<feature type="compositionally biased region" description="Basic and acidic residues" evidence="8">
    <location>
        <begin position="381"/>
        <end position="394"/>
    </location>
</feature>
<feature type="domain" description="Malate synthase C-terminal" evidence="11">
    <location>
        <begin position="400"/>
        <end position="486"/>
    </location>
</feature>
<dbReference type="EC" id="2.3.3.9" evidence="2"/>
<dbReference type="EMBL" id="DSQF01000012">
    <property type="protein sequence ID" value="HGZ43047.1"/>
    <property type="molecule type" value="Genomic_DNA"/>
</dbReference>
<accession>A0A832I9L7</accession>
<dbReference type="GO" id="GO:0006099">
    <property type="term" value="P:tricarboxylic acid cycle"/>
    <property type="evidence" value="ECO:0007669"/>
    <property type="project" value="UniProtKB-KW"/>
</dbReference>
<comment type="similarity">
    <text evidence="1">Belongs to the malate synthase family.</text>
</comment>
<evidence type="ECO:0000256" key="3">
    <source>
        <dbReference type="ARBA" id="ARBA00022435"/>
    </source>
</evidence>
<comment type="caution">
    <text evidence="12">The sequence shown here is derived from an EMBL/GenBank/DDBJ whole genome shotgun (WGS) entry which is preliminary data.</text>
</comment>
<evidence type="ECO:0000313" key="12">
    <source>
        <dbReference type="EMBL" id="HGZ43047.1"/>
    </source>
</evidence>
<dbReference type="PANTHER" id="PTHR42902">
    <property type="entry name" value="MALATE SYNTHASE"/>
    <property type="match status" value="1"/>
</dbReference>
<feature type="domain" description="Malate synthase TIM barrel" evidence="9">
    <location>
        <begin position="159"/>
        <end position="371"/>
    </location>
</feature>
<evidence type="ECO:0000259" key="11">
    <source>
        <dbReference type="Pfam" id="PF20659"/>
    </source>
</evidence>
<evidence type="ECO:0000256" key="2">
    <source>
        <dbReference type="ARBA" id="ARBA00012636"/>
    </source>
</evidence>
<sequence>MAQPVMNSAPADFDPERDLPPGFMAFYRPLHERFTPRQRALLARRREVLAAAHRGRLPDHLGPSEATEGAWRVALPHWCADQRNQMTGPADDAELVVKMLNSGAPGVMLDLEDSMANTWDALMRGVRNILAALRGDLTYEDPKRGGTVGIVPSPTVIWSRVRGLHLGQDGVMPSGPTSASLFDLALICHQVEPETLRHPLCFYIPKSESADEALWWRDVFRALAAARGWAPDQIRCMALVESHPLAYQMEEFLWHLRDHIVGLNLGRWDYMASLIHYTLADPGWVLPDRNTIPHDVPFFQRLRLLLADVCHRRGALAIGGMTALYPSRDDAELNARALAVLERDKANEAACFMDGAWTGHPDQNAIAVAQFPAPNQLGRRPPLDDRWPDLRPRPEGVGARTMAGTRAAVRTVIRYRNGVLHGRGASLLDGYMEDLATDRIYRLMLAQRLRHDGAVRITGEDGAPVAHTPALLARLFAEETARLVGELPRGRDAGDEGTLRAAAAASEAMIVNGWFDPV</sequence>
<organism evidence="12">
    <name type="scientific">Eiseniibacteriota bacterium</name>
    <dbReference type="NCBI Taxonomy" id="2212470"/>
    <lineage>
        <taxon>Bacteria</taxon>
        <taxon>Candidatus Eiseniibacteriota</taxon>
    </lineage>
</organism>
<dbReference type="SUPFAM" id="SSF51645">
    <property type="entry name" value="Malate synthase G"/>
    <property type="match status" value="1"/>
</dbReference>
<dbReference type="GO" id="GO:0004474">
    <property type="term" value="F:malate synthase activity"/>
    <property type="evidence" value="ECO:0007669"/>
    <property type="project" value="UniProtKB-EC"/>
</dbReference>
<reference evidence="12" key="1">
    <citation type="journal article" date="2020" name="mSystems">
        <title>Genome- and Community-Level Interaction Insights into Carbon Utilization and Element Cycling Functions of Hydrothermarchaeota in Hydrothermal Sediment.</title>
        <authorList>
            <person name="Zhou Z."/>
            <person name="Liu Y."/>
            <person name="Xu W."/>
            <person name="Pan J."/>
            <person name="Luo Z.H."/>
            <person name="Li M."/>
        </authorList>
    </citation>
    <scope>NUCLEOTIDE SEQUENCE [LARGE SCALE GENOMIC DNA]</scope>
    <source>
        <strain evidence="12">SpSt-381</strain>
    </source>
</reference>
<dbReference type="Gene3D" id="3.20.20.360">
    <property type="entry name" value="Malate synthase, domain 3"/>
    <property type="match status" value="1"/>
</dbReference>
<evidence type="ECO:0000256" key="5">
    <source>
        <dbReference type="ARBA" id="ARBA00022679"/>
    </source>
</evidence>
<keyword evidence="3" id="KW-0329">Glyoxylate bypass</keyword>